<keyword evidence="3" id="KW-1185">Reference proteome</keyword>
<evidence type="ECO:0000313" key="2">
    <source>
        <dbReference type="EMBL" id="CFX94133.1"/>
    </source>
</evidence>
<feature type="domain" description="DnaJ homologue subfamily C member 28 conserved" evidence="1">
    <location>
        <begin position="30"/>
        <end position="96"/>
    </location>
</feature>
<dbReference type="EMBL" id="CGIH01000038">
    <property type="protein sequence ID" value="CFX94133.1"/>
    <property type="molecule type" value="Genomic_DNA"/>
</dbReference>
<organism evidence="2 3">
    <name type="scientific">Syntrophomonas zehnderi OL-4</name>
    <dbReference type="NCBI Taxonomy" id="690567"/>
    <lineage>
        <taxon>Bacteria</taxon>
        <taxon>Bacillati</taxon>
        <taxon>Bacillota</taxon>
        <taxon>Clostridia</taxon>
        <taxon>Eubacteriales</taxon>
        <taxon>Syntrophomonadaceae</taxon>
        <taxon>Syntrophomonas</taxon>
    </lineage>
</organism>
<gene>
    <name evidence="2" type="ORF">2260</name>
</gene>
<dbReference type="Proteomes" id="UP000045545">
    <property type="component" value="Unassembled WGS sequence"/>
</dbReference>
<dbReference type="InterPro" id="IPR018961">
    <property type="entry name" value="DnaJ_homolog_subfam-C_membr-28"/>
</dbReference>
<name>A0A0E4GCC8_9FIRM</name>
<sequence length="190" mass="22570">MSERNIEEEIKIRAQQNRSLAKYMSSTRDLVEEQIRKAQERGDFNNLKGAGQPIDLSENPYEPPELRMAFKILKENDFAPYWIELGKEIDADLAKLEEELDYFKRYIQLFLADRHGRQAMQKFRDKKELFYYQRRLSLKKIDKKILDYNLQCPTFRLGRANLDIENEMMKTILAIENLIENTTQGGNGRR</sequence>
<accession>A0A0E4GCC8</accession>
<proteinExistence type="predicted"/>
<evidence type="ECO:0000313" key="3">
    <source>
        <dbReference type="Proteomes" id="UP000045545"/>
    </source>
</evidence>
<dbReference type="AlphaFoldDB" id="A0A0E4GCC8"/>
<reference evidence="2 3" key="1">
    <citation type="submission" date="2015-03" db="EMBL/GenBank/DDBJ databases">
        <authorList>
            <person name="Murphy D."/>
        </authorList>
    </citation>
    <scope>NUCLEOTIDE SEQUENCE [LARGE SCALE GENOMIC DNA]</scope>
    <source>
        <strain evidence="2 3">OL-4</strain>
    </source>
</reference>
<dbReference type="OrthoDB" id="9798476at2"/>
<dbReference type="InterPro" id="IPR052573">
    <property type="entry name" value="DnaJ_C_subfamily_28"/>
</dbReference>
<dbReference type="PANTHER" id="PTHR39158:SF1">
    <property type="entry name" value="DNAJ HOMOLOG SUBFAMILY C MEMBER 28"/>
    <property type="match status" value="1"/>
</dbReference>
<protein>
    <submittedName>
        <fullName evidence="2">Uncharacterized</fullName>
    </submittedName>
</protein>
<evidence type="ECO:0000259" key="1">
    <source>
        <dbReference type="Pfam" id="PF09350"/>
    </source>
</evidence>
<dbReference type="RefSeq" id="WP_046498961.1">
    <property type="nucleotide sequence ID" value="NZ_CGIH01000038.1"/>
</dbReference>
<dbReference type="STRING" id="690567.2260"/>
<dbReference type="PANTHER" id="PTHR39158">
    <property type="entry name" value="OS08G0560600 PROTEIN"/>
    <property type="match status" value="1"/>
</dbReference>
<dbReference type="Pfam" id="PF09350">
    <property type="entry name" value="DJC28_CD"/>
    <property type="match status" value="1"/>
</dbReference>